<name>A0A251QUP0_PRUPE</name>
<dbReference type="InterPro" id="IPR053115">
    <property type="entry name" value="CDK_inhibitor"/>
</dbReference>
<evidence type="ECO:0000313" key="2">
    <source>
        <dbReference type="EMBL" id="ONI27160.1"/>
    </source>
</evidence>
<dbReference type="EMBL" id="CM007651">
    <property type="protein sequence ID" value="ONI27160.1"/>
    <property type="molecule type" value="Genomic_DNA"/>
</dbReference>
<dbReference type="PANTHER" id="PTHR35162">
    <property type="entry name" value="OS08G0516600 PROTEIN"/>
    <property type="match status" value="1"/>
</dbReference>
<keyword evidence="3" id="KW-1185">Reference proteome</keyword>
<dbReference type="AlphaFoldDB" id="A0A251QUP0"/>
<proteinExistence type="predicted"/>
<feature type="region of interest" description="Disordered" evidence="1">
    <location>
        <begin position="63"/>
        <end position="104"/>
    </location>
</feature>
<organism evidence="2 3">
    <name type="scientific">Prunus persica</name>
    <name type="common">Peach</name>
    <name type="synonym">Amygdalus persica</name>
    <dbReference type="NCBI Taxonomy" id="3760"/>
    <lineage>
        <taxon>Eukaryota</taxon>
        <taxon>Viridiplantae</taxon>
        <taxon>Streptophyta</taxon>
        <taxon>Embryophyta</taxon>
        <taxon>Tracheophyta</taxon>
        <taxon>Spermatophyta</taxon>
        <taxon>Magnoliopsida</taxon>
        <taxon>eudicotyledons</taxon>
        <taxon>Gunneridae</taxon>
        <taxon>Pentapetalae</taxon>
        <taxon>rosids</taxon>
        <taxon>fabids</taxon>
        <taxon>Rosales</taxon>
        <taxon>Rosaceae</taxon>
        <taxon>Amygdaloideae</taxon>
        <taxon>Amygdaleae</taxon>
        <taxon>Prunus</taxon>
    </lineage>
</organism>
<dbReference type="Proteomes" id="UP000006882">
    <property type="component" value="Chromosome G1"/>
</dbReference>
<evidence type="ECO:0000256" key="1">
    <source>
        <dbReference type="SAM" id="MobiDB-lite"/>
    </source>
</evidence>
<protein>
    <submittedName>
        <fullName evidence="2">Uncharacterized protein</fullName>
    </submittedName>
</protein>
<dbReference type="eggNOG" id="ENOG502S906">
    <property type="taxonomic scope" value="Eukaryota"/>
</dbReference>
<feature type="region of interest" description="Disordered" evidence="1">
    <location>
        <begin position="1"/>
        <end position="21"/>
    </location>
</feature>
<dbReference type="Gramene" id="ONI27160">
    <property type="protein sequence ID" value="ONI27160"/>
    <property type="gene ID" value="PRUPE_1G071300"/>
</dbReference>
<gene>
    <name evidence="2" type="ORF">PRUPE_1G071300</name>
</gene>
<reference evidence="2 3" key="1">
    <citation type="journal article" date="2013" name="Nat. Genet.">
        <title>The high-quality draft genome of peach (Prunus persica) identifies unique patterns of genetic diversity, domestication and genome evolution.</title>
        <authorList>
            <consortium name="International Peach Genome Initiative"/>
            <person name="Verde I."/>
            <person name="Abbott A.G."/>
            <person name="Scalabrin S."/>
            <person name="Jung S."/>
            <person name="Shu S."/>
            <person name="Marroni F."/>
            <person name="Zhebentyayeva T."/>
            <person name="Dettori M.T."/>
            <person name="Grimwood J."/>
            <person name="Cattonaro F."/>
            <person name="Zuccolo A."/>
            <person name="Rossini L."/>
            <person name="Jenkins J."/>
            <person name="Vendramin E."/>
            <person name="Meisel L.A."/>
            <person name="Decroocq V."/>
            <person name="Sosinski B."/>
            <person name="Prochnik S."/>
            <person name="Mitros T."/>
            <person name="Policriti A."/>
            <person name="Cipriani G."/>
            <person name="Dondini L."/>
            <person name="Ficklin S."/>
            <person name="Goodstein D.M."/>
            <person name="Xuan P."/>
            <person name="Del Fabbro C."/>
            <person name="Aramini V."/>
            <person name="Copetti D."/>
            <person name="Gonzalez S."/>
            <person name="Horner D.S."/>
            <person name="Falchi R."/>
            <person name="Lucas S."/>
            <person name="Mica E."/>
            <person name="Maldonado J."/>
            <person name="Lazzari B."/>
            <person name="Bielenberg D."/>
            <person name="Pirona R."/>
            <person name="Miculan M."/>
            <person name="Barakat A."/>
            <person name="Testolin R."/>
            <person name="Stella A."/>
            <person name="Tartarini S."/>
            <person name="Tonutti P."/>
            <person name="Arus P."/>
            <person name="Orellana A."/>
            <person name="Wells C."/>
            <person name="Main D."/>
            <person name="Vizzotto G."/>
            <person name="Silva H."/>
            <person name="Salamini F."/>
            <person name="Schmutz J."/>
            <person name="Morgante M."/>
            <person name="Rokhsar D.S."/>
        </authorList>
    </citation>
    <scope>NUCLEOTIDE SEQUENCE [LARGE SCALE GENOMIC DNA]</scope>
    <source>
        <strain evidence="3">cv. Nemared</strain>
    </source>
</reference>
<sequence>MRFLSQPKMGFATPPEEEDQFRPITPIRVVVPKLRPLNNAKEDEDEDEELLLLEGDVHEHEECHTPKSPAAHVTFKQPPVCPPAPKKPTQARRKLRPRPSQGFFKVPDDLTSVFMAISSSSNPAKKKMRAS</sequence>
<evidence type="ECO:0000313" key="3">
    <source>
        <dbReference type="Proteomes" id="UP000006882"/>
    </source>
</evidence>
<accession>A0A251QUP0</accession>
<dbReference type="PANTHER" id="PTHR35162:SF2">
    <property type="entry name" value="OS08G0516600 PROTEIN"/>
    <property type="match status" value="1"/>
</dbReference>